<sequence>LQVNYGLLTDARGVPVAISVFEGNTADADTFMPQVRQLREHFGIDEMVLVGDRGMIAQTHIDALRTEAGLQWITALKTGSLRVLASEGALQLGLFDERNLFEFTHADYPGERLVACRNPELAKRRAHKRQALLEATVTLLEPIRQRVAAGRLKGQVRISDERDRPFRDGDRRFRQRDRAFRERDRADRKAGLALRMTSTTRAMLAGFCRREHARAPDEHAHDQGRFTT</sequence>
<accession>A0A4R0WZG6</accession>
<dbReference type="AlphaFoldDB" id="A0A4R0WZG6"/>
<evidence type="ECO:0000313" key="4">
    <source>
        <dbReference type="Proteomes" id="UP000294200"/>
    </source>
</evidence>
<name>A0A4R0WZG6_9BURK</name>
<evidence type="ECO:0000256" key="1">
    <source>
        <dbReference type="SAM" id="MobiDB-lite"/>
    </source>
</evidence>
<dbReference type="InterPro" id="IPR002559">
    <property type="entry name" value="Transposase_11"/>
</dbReference>
<proteinExistence type="predicted"/>
<gene>
    <name evidence="3" type="ORF">BZM27_50900</name>
</gene>
<dbReference type="GO" id="GO:0003677">
    <property type="term" value="F:DNA binding"/>
    <property type="evidence" value="ECO:0007669"/>
    <property type="project" value="InterPro"/>
</dbReference>
<evidence type="ECO:0000313" key="3">
    <source>
        <dbReference type="EMBL" id="TCG03113.1"/>
    </source>
</evidence>
<feature type="non-terminal residue" evidence="3">
    <location>
        <position position="1"/>
    </location>
</feature>
<dbReference type="GO" id="GO:0004803">
    <property type="term" value="F:transposase activity"/>
    <property type="evidence" value="ECO:0007669"/>
    <property type="project" value="InterPro"/>
</dbReference>
<organism evidence="3 4">
    <name type="scientific">Paraburkholderia steynii</name>
    <dbReference type="NCBI Taxonomy" id="1245441"/>
    <lineage>
        <taxon>Bacteria</taxon>
        <taxon>Pseudomonadati</taxon>
        <taxon>Pseudomonadota</taxon>
        <taxon>Betaproteobacteria</taxon>
        <taxon>Burkholderiales</taxon>
        <taxon>Burkholderiaceae</taxon>
        <taxon>Paraburkholderia</taxon>
    </lineage>
</organism>
<dbReference type="Pfam" id="PF01609">
    <property type="entry name" value="DDE_Tnp_1"/>
    <property type="match status" value="1"/>
</dbReference>
<dbReference type="Proteomes" id="UP000294200">
    <property type="component" value="Unassembled WGS sequence"/>
</dbReference>
<evidence type="ECO:0000259" key="2">
    <source>
        <dbReference type="Pfam" id="PF01609"/>
    </source>
</evidence>
<feature type="domain" description="Transposase IS4-like" evidence="2">
    <location>
        <begin position="7"/>
        <end position="78"/>
    </location>
</feature>
<dbReference type="EMBL" id="MWML01000516">
    <property type="protein sequence ID" value="TCG03113.1"/>
    <property type="molecule type" value="Genomic_DNA"/>
</dbReference>
<keyword evidence="4" id="KW-1185">Reference proteome</keyword>
<feature type="region of interest" description="Disordered" evidence="1">
    <location>
        <begin position="163"/>
        <end position="184"/>
    </location>
</feature>
<reference evidence="3 4" key="1">
    <citation type="submission" date="2017-02" db="EMBL/GenBank/DDBJ databases">
        <title>Paraburkholderia sophoroidis sp. nov. and Paraburkholderia steynii sp. nov. rhizobial symbionts of the fynbos legume Hypocalyptus sophoroides.</title>
        <authorList>
            <person name="Steenkamp E.T."/>
            <person name="Beukes C.W."/>
            <person name="Van Zyl E."/>
            <person name="Avontuur J."/>
            <person name="Chan W.Y."/>
            <person name="Hassen A."/>
            <person name="Palmer M."/>
            <person name="Mthombeni L."/>
            <person name="Phalane F."/>
            <person name="Sereme K."/>
            <person name="Venter S.N."/>
        </authorList>
    </citation>
    <scope>NUCLEOTIDE SEQUENCE [LARGE SCALE GENOMIC DNA]</scope>
    <source>
        <strain evidence="3 4">HC1.1ba</strain>
    </source>
</reference>
<dbReference type="GO" id="GO:0006313">
    <property type="term" value="P:DNA transposition"/>
    <property type="evidence" value="ECO:0007669"/>
    <property type="project" value="InterPro"/>
</dbReference>
<comment type="caution">
    <text evidence="3">The sequence shown here is derived from an EMBL/GenBank/DDBJ whole genome shotgun (WGS) entry which is preliminary data.</text>
</comment>
<protein>
    <recommendedName>
        <fullName evidence="2">Transposase IS4-like domain-containing protein</fullName>
    </recommendedName>
</protein>